<gene>
    <name evidence="2" type="ORF">BOX24_04845</name>
</gene>
<organism evidence="2 3">
    <name type="scientific">Leptospirillum ferriphilum</name>
    <dbReference type="NCBI Taxonomy" id="178606"/>
    <lineage>
        <taxon>Bacteria</taxon>
        <taxon>Pseudomonadati</taxon>
        <taxon>Nitrospirota</taxon>
        <taxon>Nitrospiria</taxon>
        <taxon>Nitrospirales</taxon>
        <taxon>Nitrospiraceae</taxon>
        <taxon>Leptospirillum</taxon>
    </lineage>
</organism>
<dbReference type="AlphaFoldDB" id="A0A1V3SV35"/>
<proteinExistence type="predicted"/>
<sequence>MSPGRQGGNMRTEGPHLLRQSGPDGCMMEEGTSEPVYGRRIAMDSSSYEKMKAALEEIGTDLESETFVPEARWLKLERDIESQSASGGISPEESIDLRQLLDELRLEHDLRMNPGTLGS</sequence>
<name>A0A1V3SV35_9BACT</name>
<evidence type="ECO:0000313" key="3">
    <source>
        <dbReference type="Proteomes" id="UP000188586"/>
    </source>
</evidence>
<feature type="region of interest" description="Disordered" evidence="1">
    <location>
        <begin position="1"/>
        <end position="33"/>
    </location>
</feature>
<protein>
    <submittedName>
        <fullName evidence="2">Uncharacterized protein</fullName>
    </submittedName>
</protein>
<accession>A0A1V3SV35</accession>
<comment type="caution">
    <text evidence="2">The sequence shown here is derived from an EMBL/GenBank/DDBJ whole genome shotgun (WGS) entry which is preliminary data.</text>
</comment>
<dbReference type="Proteomes" id="UP000188586">
    <property type="component" value="Unassembled WGS sequence"/>
</dbReference>
<evidence type="ECO:0000256" key="1">
    <source>
        <dbReference type="SAM" id="MobiDB-lite"/>
    </source>
</evidence>
<reference evidence="2 3" key="1">
    <citation type="submission" date="2016-11" db="EMBL/GenBank/DDBJ databases">
        <title>Comparative genomics of co-occurring bacteria in distinct bioleaching systems unravels niche-specific adaptation.</title>
        <authorList>
            <person name="Zhang X."/>
            <person name="Liu X."/>
            <person name="Yin H."/>
        </authorList>
    </citation>
    <scope>NUCLEOTIDE SEQUENCE [LARGE SCALE GENOMIC DNA]</scope>
    <source>
        <strain evidence="2 3">DX</strain>
    </source>
</reference>
<evidence type="ECO:0000313" key="2">
    <source>
        <dbReference type="EMBL" id="OOH72723.1"/>
    </source>
</evidence>
<dbReference type="EMBL" id="MPOJ01000010">
    <property type="protein sequence ID" value="OOH72723.1"/>
    <property type="molecule type" value="Genomic_DNA"/>
</dbReference>